<gene>
    <name evidence="1" type="ORF">FA15DRAFT_668052</name>
</gene>
<protein>
    <recommendedName>
        <fullName evidence="3">Aminoglycoside phosphotransferase domain-containing protein</fullName>
    </recommendedName>
</protein>
<dbReference type="OrthoDB" id="2831558at2759"/>
<dbReference type="PANTHER" id="PTHR36091">
    <property type="entry name" value="ALTERED INHERITANCE OF MITOCHONDRIA PROTEIN 9, MITOCHONDRIAL"/>
    <property type="match status" value="1"/>
</dbReference>
<dbReference type="GO" id="GO:0005739">
    <property type="term" value="C:mitochondrion"/>
    <property type="evidence" value="ECO:0007669"/>
    <property type="project" value="TreeGrafter"/>
</dbReference>
<dbReference type="PANTHER" id="PTHR36091:SF2">
    <property type="entry name" value="AMINOGLYCOSIDE PHOSPHOTRANSFERASE DOMAIN-CONTAINING PROTEIN"/>
    <property type="match status" value="1"/>
</dbReference>
<accession>A0A5C3KZ72</accession>
<proteinExistence type="predicted"/>
<dbReference type="InterPro" id="IPR011009">
    <property type="entry name" value="Kinase-like_dom_sf"/>
</dbReference>
<name>A0A5C3KZ72_COPMA</name>
<dbReference type="Proteomes" id="UP000307440">
    <property type="component" value="Unassembled WGS sequence"/>
</dbReference>
<evidence type="ECO:0008006" key="3">
    <source>
        <dbReference type="Google" id="ProtNLM"/>
    </source>
</evidence>
<sequence>MFVVSRCQFRLAGVARSLVRHSHSLVIDQKEMFSVTQVRWLYNEEKQRAVRYVPFNIQALVDVGLDVADADECVSLRKISDGVSGRAFELKFDNGAELVAKIPYPTAGPKHLATASEVATMDFVRTELGLPVPIVRAWSSIPESTPVGAEYIMWDKIPGAPLSTLDQIGAALPLEQDPFTSKQVLSGMQRVESKLYNFSFSYIGSIYYKQDVPEIHRRPLSRYVTNPNMERFCIGPSVDVEFWRSGRAALPVDRGPWSTKHSCYKALLDLARSSLDIAKSDPSMHQQYSAILSNYEEILSYLADPEGQANILWHELPASAIIVDHTSTPSSFSGVVNWRNLTVLPYFIPLSEPNVYFRFPHPLIDESDPDNPRISEELDKDHDDSTGRIVQLALRNALRAKQHRDHVSKTDPKLARDIFSGRDTEDASSIQALRELSAFSEAVTHHDGEGALSALRMALFVSKGIYGRDVGPRALEEWPLPDIEKEELVKSVRELLLLRQRIQLESDMFAQIGVSAKADDGTTGRL</sequence>
<keyword evidence="2" id="KW-1185">Reference proteome</keyword>
<reference evidence="1 2" key="1">
    <citation type="journal article" date="2019" name="Nat. Ecol. Evol.">
        <title>Megaphylogeny resolves global patterns of mushroom evolution.</title>
        <authorList>
            <person name="Varga T."/>
            <person name="Krizsan K."/>
            <person name="Foldi C."/>
            <person name="Dima B."/>
            <person name="Sanchez-Garcia M."/>
            <person name="Sanchez-Ramirez S."/>
            <person name="Szollosi G.J."/>
            <person name="Szarkandi J.G."/>
            <person name="Papp V."/>
            <person name="Albert L."/>
            <person name="Andreopoulos W."/>
            <person name="Angelini C."/>
            <person name="Antonin V."/>
            <person name="Barry K.W."/>
            <person name="Bougher N.L."/>
            <person name="Buchanan P."/>
            <person name="Buyck B."/>
            <person name="Bense V."/>
            <person name="Catcheside P."/>
            <person name="Chovatia M."/>
            <person name="Cooper J."/>
            <person name="Damon W."/>
            <person name="Desjardin D."/>
            <person name="Finy P."/>
            <person name="Geml J."/>
            <person name="Haridas S."/>
            <person name="Hughes K."/>
            <person name="Justo A."/>
            <person name="Karasinski D."/>
            <person name="Kautmanova I."/>
            <person name="Kiss B."/>
            <person name="Kocsube S."/>
            <person name="Kotiranta H."/>
            <person name="LaButti K.M."/>
            <person name="Lechner B.E."/>
            <person name="Liimatainen K."/>
            <person name="Lipzen A."/>
            <person name="Lukacs Z."/>
            <person name="Mihaltcheva S."/>
            <person name="Morgado L.N."/>
            <person name="Niskanen T."/>
            <person name="Noordeloos M.E."/>
            <person name="Ohm R.A."/>
            <person name="Ortiz-Santana B."/>
            <person name="Ovrebo C."/>
            <person name="Racz N."/>
            <person name="Riley R."/>
            <person name="Savchenko A."/>
            <person name="Shiryaev A."/>
            <person name="Soop K."/>
            <person name="Spirin V."/>
            <person name="Szebenyi C."/>
            <person name="Tomsovsky M."/>
            <person name="Tulloss R.E."/>
            <person name="Uehling J."/>
            <person name="Grigoriev I.V."/>
            <person name="Vagvolgyi C."/>
            <person name="Papp T."/>
            <person name="Martin F.M."/>
            <person name="Miettinen O."/>
            <person name="Hibbett D.S."/>
            <person name="Nagy L.G."/>
        </authorList>
    </citation>
    <scope>NUCLEOTIDE SEQUENCE [LARGE SCALE GENOMIC DNA]</scope>
    <source>
        <strain evidence="1 2">CBS 121175</strain>
    </source>
</reference>
<evidence type="ECO:0000313" key="2">
    <source>
        <dbReference type="Proteomes" id="UP000307440"/>
    </source>
</evidence>
<dbReference type="SUPFAM" id="SSF56112">
    <property type="entry name" value="Protein kinase-like (PK-like)"/>
    <property type="match status" value="1"/>
</dbReference>
<dbReference type="EMBL" id="ML210181">
    <property type="protein sequence ID" value="TFK25896.1"/>
    <property type="molecule type" value="Genomic_DNA"/>
</dbReference>
<dbReference type="AlphaFoldDB" id="A0A5C3KZ72"/>
<organism evidence="1 2">
    <name type="scientific">Coprinopsis marcescibilis</name>
    <name type="common">Agaric fungus</name>
    <name type="synonym">Psathyrella marcescibilis</name>
    <dbReference type="NCBI Taxonomy" id="230819"/>
    <lineage>
        <taxon>Eukaryota</taxon>
        <taxon>Fungi</taxon>
        <taxon>Dikarya</taxon>
        <taxon>Basidiomycota</taxon>
        <taxon>Agaricomycotina</taxon>
        <taxon>Agaricomycetes</taxon>
        <taxon>Agaricomycetidae</taxon>
        <taxon>Agaricales</taxon>
        <taxon>Agaricineae</taxon>
        <taxon>Psathyrellaceae</taxon>
        <taxon>Coprinopsis</taxon>
    </lineage>
</organism>
<dbReference type="InterPro" id="IPR051035">
    <property type="entry name" value="Mito_inheritance_9"/>
</dbReference>
<evidence type="ECO:0000313" key="1">
    <source>
        <dbReference type="EMBL" id="TFK25896.1"/>
    </source>
</evidence>